<evidence type="ECO:0000259" key="6">
    <source>
        <dbReference type="PROSITE" id="PS50066"/>
    </source>
</evidence>
<dbReference type="GO" id="GO:0046983">
    <property type="term" value="F:protein dimerization activity"/>
    <property type="evidence" value="ECO:0007669"/>
    <property type="project" value="InterPro"/>
</dbReference>
<dbReference type="GO" id="GO:0005634">
    <property type="term" value="C:nucleus"/>
    <property type="evidence" value="ECO:0007669"/>
    <property type="project" value="UniProtKB-SubCell"/>
</dbReference>
<proteinExistence type="predicted"/>
<dbReference type="PRINTS" id="PR00404">
    <property type="entry name" value="MADSDOMAIN"/>
</dbReference>
<gene>
    <name evidence="7" type="ORF">JCGZ_08728</name>
</gene>
<keyword evidence="8" id="KW-1185">Reference proteome</keyword>
<dbReference type="GO" id="GO:0000978">
    <property type="term" value="F:RNA polymerase II cis-regulatory region sequence-specific DNA binding"/>
    <property type="evidence" value="ECO:0007669"/>
    <property type="project" value="TreeGrafter"/>
</dbReference>
<dbReference type="AlphaFoldDB" id="A0A067KW58"/>
<keyword evidence="4" id="KW-0804">Transcription</keyword>
<dbReference type="PANTHER" id="PTHR11945">
    <property type="entry name" value="MADS BOX PROTEIN"/>
    <property type="match status" value="1"/>
</dbReference>
<evidence type="ECO:0000313" key="7">
    <source>
        <dbReference type="EMBL" id="KDP36084.1"/>
    </source>
</evidence>
<dbReference type="PROSITE" id="PS50066">
    <property type="entry name" value="MADS_BOX_2"/>
    <property type="match status" value="1"/>
</dbReference>
<dbReference type="SMART" id="SM00432">
    <property type="entry name" value="MADS"/>
    <property type="match status" value="1"/>
</dbReference>
<evidence type="ECO:0000256" key="5">
    <source>
        <dbReference type="ARBA" id="ARBA00023242"/>
    </source>
</evidence>
<evidence type="ECO:0000256" key="3">
    <source>
        <dbReference type="ARBA" id="ARBA00023125"/>
    </source>
</evidence>
<comment type="subcellular location">
    <subcellularLocation>
        <location evidence="1">Nucleus</location>
    </subcellularLocation>
</comment>
<dbReference type="InterPro" id="IPR036879">
    <property type="entry name" value="TF_MADSbox_sf"/>
</dbReference>
<evidence type="ECO:0000256" key="1">
    <source>
        <dbReference type="ARBA" id="ARBA00004123"/>
    </source>
</evidence>
<feature type="domain" description="MADS-box" evidence="6">
    <location>
        <begin position="7"/>
        <end position="68"/>
    </location>
</feature>
<evidence type="ECO:0000256" key="4">
    <source>
        <dbReference type="ARBA" id="ARBA00023163"/>
    </source>
</evidence>
<dbReference type="SUPFAM" id="SSF55455">
    <property type="entry name" value="SRF-like"/>
    <property type="match status" value="1"/>
</dbReference>
<dbReference type="OrthoDB" id="1896642at2759"/>
<keyword evidence="3" id="KW-0238">DNA-binding</keyword>
<protein>
    <recommendedName>
        <fullName evidence="6">MADS-box domain-containing protein</fullName>
    </recommendedName>
</protein>
<dbReference type="GO" id="GO:0000981">
    <property type="term" value="F:DNA-binding transcription factor activity, RNA polymerase II-specific"/>
    <property type="evidence" value="ECO:0007669"/>
    <property type="project" value="TreeGrafter"/>
</dbReference>
<name>A0A067KW58_JATCU</name>
<evidence type="ECO:0000256" key="2">
    <source>
        <dbReference type="ARBA" id="ARBA00023015"/>
    </source>
</evidence>
<dbReference type="Gene3D" id="3.40.1810.10">
    <property type="entry name" value="Transcription factor, MADS-box"/>
    <property type="match status" value="1"/>
</dbReference>
<evidence type="ECO:0000313" key="8">
    <source>
        <dbReference type="Proteomes" id="UP000027138"/>
    </source>
</evidence>
<keyword evidence="5" id="KW-0539">Nucleus</keyword>
<dbReference type="KEGG" id="jcu:105635785"/>
<dbReference type="Pfam" id="PF00319">
    <property type="entry name" value="SRF-TF"/>
    <property type="match status" value="1"/>
</dbReference>
<dbReference type="Proteomes" id="UP000027138">
    <property type="component" value="Unassembled WGS sequence"/>
</dbReference>
<dbReference type="PANTHER" id="PTHR11945:SF775">
    <property type="entry name" value="MADS-BOX DOMAIN-CONTAINING PROTEIN"/>
    <property type="match status" value="1"/>
</dbReference>
<keyword evidence="2" id="KW-0805">Transcription regulation</keyword>
<dbReference type="InterPro" id="IPR002100">
    <property type="entry name" value="TF_MADSbox"/>
</dbReference>
<sequence length="154" mass="17824">MAGKRGTGRKKIEIKKIESKHHLKTAFTKRRKGLFKKADEFCTVCNGANATVITFSPYGRPHAFGKPNPDTVIDRFLNENSNSSVARDTQSSILEEETRGDEFNWWEESVEGMDMNELLKFRISLMELMKNVVYRLEDMQMRRVALRNFLSQDS</sequence>
<organism evidence="7 8">
    <name type="scientific">Jatropha curcas</name>
    <name type="common">Barbados nut</name>
    <dbReference type="NCBI Taxonomy" id="180498"/>
    <lineage>
        <taxon>Eukaryota</taxon>
        <taxon>Viridiplantae</taxon>
        <taxon>Streptophyta</taxon>
        <taxon>Embryophyta</taxon>
        <taxon>Tracheophyta</taxon>
        <taxon>Spermatophyta</taxon>
        <taxon>Magnoliopsida</taxon>
        <taxon>eudicotyledons</taxon>
        <taxon>Gunneridae</taxon>
        <taxon>Pentapetalae</taxon>
        <taxon>rosids</taxon>
        <taxon>fabids</taxon>
        <taxon>Malpighiales</taxon>
        <taxon>Euphorbiaceae</taxon>
        <taxon>Crotonoideae</taxon>
        <taxon>Jatropheae</taxon>
        <taxon>Jatropha</taxon>
    </lineage>
</organism>
<reference evidence="7 8" key="1">
    <citation type="journal article" date="2014" name="PLoS ONE">
        <title>Global Analysis of Gene Expression Profiles in Physic Nut (Jatropha curcas L.) Seedlings Exposed to Salt Stress.</title>
        <authorList>
            <person name="Zhang L."/>
            <person name="Zhang C."/>
            <person name="Wu P."/>
            <person name="Chen Y."/>
            <person name="Li M."/>
            <person name="Jiang H."/>
            <person name="Wu G."/>
        </authorList>
    </citation>
    <scope>NUCLEOTIDE SEQUENCE [LARGE SCALE GENOMIC DNA]</scope>
    <source>
        <strain evidence="8">cv. GZQX0401</strain>
        <tissue evidence="7">Young leaves</tissue>
    </source>
</reference>
<accession>A0A067KW58</accession>
<dbReference type="EMBL" id="KK914453">
    <property type="protein sequence ID" value="KDP36084.1"/>
    <property type="molecule type" value="Genomic_DNA"/>
</dbReference>